<reference evidence="2" key="1">
    <citation type="submission" date="2014-07" db="EMBL/GenBank/DDBJ databases">
        <authorList>
            <person name="Monot Marc"/>
        </authorList>
    </citation>
    <scope>NUCLEOTIDE SEQUENCE</scope>
    <source>
        <strain evidence="2">7032994</strain>
    </source>
</reference>
<sequence>MSDKVYKFCLIIVAITIVIDIILLFLHFNINNIIGLIVSILLLIFVTLQYKKGGK</sequence>
<organism evidence="2">
    <name type="scientific">Clostridioides difficile</name>
    <name type="common">Peptoclostridium difficile</name>
    <dbReference type="NCBI Taxonomy" id="1496"/>
    <lineage>
        <taxon>Bacteria</taxon>
        <taxon>Bacillati</taxon>
        <taxon>Bacillota</taxon>
        <taxon>Clostridia</taxon>
        <taxon>Peptostreptococcales</taxon>
        <taxon>Peptostreptococcaceae</taxon>
        <taxon>Clostridioides</taxon>
    </lineage>
</organism>
<keyword evidence="1" id="KW-0812">Transmembrane</keyword>
<evidence type="ECO:0000313" key="2">
    <source>
        <dbReference type="EMBL" id="CDS86747.1"/>
    </source>
</evidence>
<accession>A0A069A7U9</accession>
<dbReference type="AlphaFoldDB" id="A0A069A7U9"/>
<dbReference type="EMBL" id="LK932397">
    <property type="protein sequence ID" value="CDS86747.1"/>
    <property type="molecule type" value="Genomic_DNA"/>
</dbReference>
<evidence type="ECO:0000256" key="1">
    <source>
        <dbReference type="SAM" id="Phobius"/>
    </source>
</evidence>
<gene>
    <name evidence="2" type="ORF">BN1097_590006</name>
</gene>
<protein>
    <submittedName>
        <fullName evidence="2">Uncharacterized protein</fullName>
    </submittedName>
</protein>
<name>A0A069A7U9_CLODI</name>
<feature type="transmembrane region" description="Helical" evidence="1">
    <location>
        <begin position="32"/>
        <end position="50"/>
    </location>
</feature>
<keyword evidence="1" id="KW-1133">Transmembrane helix</keyword>
<dbReference type="RefSeq" id="WP_003433670.1">
    <property type="nucleotide sequence ID" value="NZ_CAADCY010000019.1"/>
</dbReference>
<keyword evidence="1" id="KW-0472">Membrane</keyword>
<proteinExistence type="predicted"/>
<feature type="transmembrane region" description="Helical" evidence="1">
    <location>
        <begin position="5"/>
        <end position="26"/>
    </location>
</feature>